<dbReference type="EMBL" id="CAJQUM010000001">
    <property type="protein sequence ID" value="CAG4885066.1"/>
    <property type="molecule type" value="Genomic_DNA"/>
</dbReference>
<accession>A0A916J5H8</accession>
<evidence type="ECO:0000313" key="1">
    <source>
        <dbReference type="EMBL" id="CAG4885066.1"/>
    </source>
</evidence>
<proteinExistence type="predicted"/>
<dbReference type="AlphaFoldDB" id="A0A916J5H8"/>
<sequence>MNVLFNNPLLYVIDYPGHDALEILDKRNGRMGLLRGATADRMRNEFGQFLAQEHDQEEFEDFIDSYEAILDHPVLRH</sequence>
<evidence type="ECO:0008006" key="3">
    <source>
        <dbReference type="Google" id="ProtNLM"/>
    </source>
</evidence>
<dbReference type="InterPro" id="IPR021951">
    <property type="entry name" value="DUF3567"/>
</dbReference>
<name>A0A916J5H8_9PROT</name>
<dbReference type="RefSeq" id="WP_220636850.1">
    <property type="nucleotide sequence ID" value="NZ_CAJQUM010000001.1"/>
</dbReference>
<comment type="caution">
    <text evidence="1">The sequence shown here is derived from an EMBL/GenBank/DDBJ whole genome shotgun (WGS) entry which is preliminary data.</text>
</comment>
<gene>
    <name evidence="1" type="ORF">GTOL_12949</name>
</gene>
<dbReference type="Pfam" id="PF12091">
    <property type="entry name" value="DUF3567"/>
    <property type="match status" value="1"/>
</dbReference>
<organism evidence="1 2">
    <name type="scientific">Georgfuchsia toluolica</name>
    <dbReference type="NCBI Taxonomy" id="424218"/>
    <lineage>
        <taxon>Bacteria</taxon>
        <taxon>Pseudomonadati</taxon>
        <taxon>Pseudomonadota</taxon>
        <taxon>Betaproteobacteria</taxon>
        <taxon>Nitrosomonadales</taxon>
        <taxon>Sterolibacteriaceae</taxon>
        <taxon>Georgfuchsia</taxon>
    </lineage>
</organism>
<reference evidence="1" key="1">
    <citation type="submission" date="2021-04" db="EMBL/GenBank/DDBJ databases">
        <authorList>
            <person name="Hornung B."/>
        </authorList>
    </citation>
    <scope>NUCLEOTIDE SEQUENCE</scope>
    <source>
        <strain evidence="1">G5G6</strain>
    </source>
</reference>
<protein>
    <recommendedName>
        <fullName evidence="3">DUF3567 domain-containing protein</fullName>
    </recommendedName>
</protein>
<keyword evidence="2" id="KW-1185">Reference proteome</keyword>
<dbReference type="Proteomes" id="UP000742786">
    <property type="component" value="Unassembled WGS sequence"/>
</dbReference>
<evidence type="ECO:0000313" key="2">
    <source>
        <dbReference type="Proteomes" id="UP000742786"/>
    </source>
</evidence>